<dbReference type="AlphaFoldDB" id="A0A2A7SFI8"/>
<evidence type="ECO:0000313" key="4">
    <source>
        <dbReference type="Proteomes" id="UP000220629"/>
    </source>
</evidence>
<name>A0A2A7SFI8_BURGA</name>
<evidence type="ECO:0000256" key="1">
    <source>
        <dbReference type="SAM" id="MobiDB-lite"/>
    </source>
</evidence>
<dbReference type="PANTHER" id="PTHR43617:SF20">
    <property type="entry name" value="N-ALPHA-ACETYLTRANSFERASE RIMI"/>
    <property type="match status" value="1"/>
</dbReference>
<evidence type="ECO:0000313" key="3">
    <source>
        <dbReference type="EMBL" id="PEH42427.1"/>
    </source>
</evidence>
<sequence length="225" mass="24808">MALESAHTSTSCTASIHANAELTVQASTAEDQAFLHAVFVTTRREEFMRTGWPSERVEAFLHEQSRMQDRYYRQHYGQGRFDVVRLDGEPIGRLYHAWRPEQLGEEARVIDIALLPAWRGRGIGTRLMQAVVAEADRQGLPVSLQVEVDNPVQALYRRLGFSKIGNSGIYDTMRRECGAGDLPASAAATRPLPLNILSARFSTSGNPEPAVNSESGSNGENAHSV</sequence>
<comment type="caution">
    <text evidence="3">The sequence shown here is derived from an EMBL/GenBank/DDBJ whole genome shotgun (WGS) entry which is preliminary data.</text>
</comment>
<feature type="domain" description="N-acetyltransferase" evidence="2">
    <location>
        <begin position="22"/>
        <end position="178"/>
    </location>
</feature>
<organism evidence="3 4">
    <name type="scientific">Burkholderia gladioli</name>
    <name type="common">Pseudomonas marginata</name>
    <name type="synonym">Phytomonas marginata</name>
    <dbReference type="NCBI Taxonomy" id="28095"/>
    <lineage>
        <taxon>Bacteria</taxon>
        <taxon>Pseudomonadati</taxon>
        <taxon>Pseudomonadota</taxon>
        <taxon>Betaproteobacteria</taxon>
        <taxon>Burkholderiales</taxon>
        <taxon>Burkholderiaceae</taxon>
        <taxon>Burkholderia</taxon>
    </lineage>
</organism>
<dbReference type="InterPro" id="IPR016181">
    <property type="entry name" value="Acyl_CoA_acyltransferase"/>
</dbReference>
<dbReference type="EMBL" id="PDDY01000001">
    <property type="protein sequence ID" value="PEH42427.1"/>
    <property type="molecule type" value="Genomic_DNA"/>
</dbReference>
<dbReference type="PROSITE" id="PS51186">
    <property type="entry name" value="GNAT"/>
    <property type="match status" value="1"/>
</dbReference>
<dbReference type="SUPFAM" id="SSF55729">
    <property type="entry name" value="Acyl-CoA N-acyltransferases (Nat)"/>
    <property type="match status" value="1"/>
</dbReference>
<accession>A0A2A7SFI8</accession>
<dbReference type="InterPro" id="IPR050276">
    <property type="entry name" value="MshD_Acetyltransferase"/>
</dbReference>
<reference evidence="4" key="1">
    <citation type="submission" date="2017-09" db="EMBL/GenBank/DDBJ databases">
        <title>FDA dAtabase for Regulatory Grade micrObial Sequences (FDA-ARGOS): Supporting development and validation of Infectious Disease Dx tests.</title>
        <authorList>
            <person name="Minogue T."/>
            <person name="Wolcott M."/>
            <person name="Wasieloski L."/>
            <person name="Aguilar W."/>
            <person name="Moore D."/>
            <person name="Tallon L."/>
            <person name="Sadzewicz L."/>
            <person name="Ott S."/>
            <person name="Zhao X."/>
            <person name="Nagaraj S."/>
            <person name="Vavikolanu K."/>
            <person name="Aluvathingal J."/>
            <person name="Nadendla S."/>
            <person name="Sichtig H."/>
        </authorList>
    </citation>
    <scope>NUCLEOTIDE SEQUENCE [LARGE SCALE GENOMIC DNA]</scope>
    <source>
        <strain evidence="4">FDAARGOS_390</strain>
    </source>
</reference>
<gene>
    <name evidence="3" type="ORF">CRM94_09860</name>
</gene>
<dbReference type="GO" id="GO:0008999">
    <property type="term" value="F:protein-N-terminal-alanine acetyltransferase activity"/>
    <property type="evidence" value="ECO:0007669"/>
    <property type="project" value="TreeGrafter"/>
</dbReference>
<keyword evidence="3" id="KW-0808">Transferase</keyword>
<dbReference type="Gene3D" id="3.40.630.30">
    <property type="match status" value="1"/>
</dbReference>
<feature type="region of interest" description="Disordered" evidence="1">
    <location>
        <begin position="203"/>
        <end position="225"/>
    </location>
</feature>
<evidence type="ECO:0000259" key="2">
    <source>
        <dbReference type="PROSITE" id="PS51186"/>
    </source>
</evidence>
<proteinExistence type="predicted"/>
<dbReference type="Pfam" id="PF00583">
    <property type="entry name" value="Acetyltransf_1"/>
    <property type="match status" value="1"/>
</dbReference>
<dbReference type="RefSeq" id="WP_098152221.1">
    <property type="nucleotide sequence ID" value="NZ_CADEQK010000017.1"/>
</dbReference>
<dbReference type="Proteomes" id="UP000220629">
    <property type="component" value="Unassembled WGS sequence"/>
</dbReference>
<dbReference type="InterPro" id="IPR000182">
    <property type="entry name" value="GNAT_dom"/>
</dbReference>
<protein>
    <submittedName>
        <fullName evidence="3">GNAT family N-acetyltransferase</fullName>
    </submittedName>
</protein>
<dbReference type="PANTHER" id="PTHR43617">
    <property type="entry name" value="L-AMINO ACID N-ACETYLTRANSFERASE"/>
    <property type="match status" value="1"/>
</dbReference>
<dbReference type="CDD" id="cd04301">
    <property type="entry name" value="NAT_SF"/>
    <property type="match status" value="1"/>
</dbReference>